<dbReference type="NCBIfam" id="TIGR00778">
    <property type="entry name" value="ahpD_dom"/>
    <property type="match status" value="1"/>
</dbReference>
<dbReference type="RefSeq" id="WP_203886677.1">
    <property type="nucleotide sequence ID" value="NZ_BAABHH010000013.1"/>
</dbReference>
<sequence>MANSSLAAPAAPRLDFEAAQPAIYRAQLRLGQAAGDAFKASGLPERLFDLVQLRASQINGCAFCLDMHSKDTRHAGEREDRLHLLNAWREAPHYTDVERAALSLTEALTLVSIDQVPDEVWNAAASVLKEEQLAAVIGAAITINGWNRIAIATRMTPGEYQPT</sequence>
<gene>
    <name evidence="2" type="ORF">Pka01_64830</name>
</gene>
<feature type="domain" description="Carboxymuconolactone decarboxylase-like" evidence="1">
    <location>
        <begin position="32"/>
        <end position="106"/>
    </location>
</feature>
<comment type="caution">
    <text evidence="2">The sequence shown here is derived from an EMBL/GenBank/DDBJ whole genome shotgun (WGS) entry which is preliminary data.</text>
</comment>
<name>A0A8J3PY99_9ACTN</name>
<evidence type="ECO:0000259" key="1">
    <source>
        <dbReference type="Pfam" id="PF02627"/>
    </source>
</evidence>
<dbReference type="GO" id="GO:0051920">
    <property type="term" value="F:peroxiredoxin activity"/>
    <property type="evidence" value="ECO:0007669"/>
    <property type="project" value="InterPro"/>
</dbReference>
<dbReference type="SUPFAM" id="SSF69118">
    <property type="entry name" value="AhpD-like"/>
    <property type="match status" value="1"/>
</dbReference>
<accession>A0A8J3PY99</accession>
<keyword evidence="3" id="KW-1185">Reference proteome</keyword>
<dbReference type="PANTHER" id="PTHR34846:SF7">
    <property type="entry name" value="BLL7811 PROTEIN"/>
    <property type="match status" value="1"/>
</dbReference>
<dbReference type="Proteomes" id="UP000630097">
    <property type="component" value="Unassembled WGS sequence"/>
</dbReference>
<evidence type="ECO:0000313" key="2">
    <source>
        <dbReference type="EMBL" id="GIG83356.1"/>
    </source>
</evidence>
<protein>
    <recommendedName>
        <fullName evidence="1">Carboxymuconolactone decarboxylase-like domain-containing protein</fullName>
    </recommendedName>
</protein>
<dbReference type="InterPro" id="IPR029032">
    <property type="entry name" value="AhpD-like"/>
</dbReference>
<organism evidence="2 3">
    <name type="scientific">Planotetraspora kaengkrachanensis</name>
    <dbReference type="NCBI Taxonomy" id="575193"/>
    <lineage>
        <taxon>Bacteria</taxon>
        <taxon>Bacillati</taxon>
        <taxon>Actinomycetota</taxon>
        <taxon>Actinomycetes</taxon>
        <taxon>Streptosporangiales</taxon>
        <taxon>Streptosporangiaceae</taxon>
        <taxon>Planotetraspora</taxon>
    </lineage>
</organism>
<dbReference type="Gene3D" id="1.20.1290.10">
    <property type="entry name" value="AhpD-like"/>
    <property type="match status" value="1"/>
</dbReference>
<evidence type="ECO:0000313" key="3">
    <source>
        <dbReference type="Proteomes" id="UP000630097"/>
    </source>
</evidence>
<reference evidence="2 3" key="1">
    <citation type="submission" date="2021-01" db="EMBL/GenBank/DDBJ databases">
        <title>Whole genome shotgun sequence of Planotetraspora kaengkrachanensis NBRC 104272.</title>
        <authorList>
            <person name="Komaki H."/>
            <person name="Tamura T."/>
        </authorList>
    </citation>
    <scope>NUCLEOTIDE SEQUENCE [LARGE SCALE GENOMIC DNA]</scope>
    <source>
        <strain evidence="2 3">NBRC 104272</strain>
    </source>
</reference>
<dbReference type="Pfam" id="PF02627">
    <property type="entry name" value="CMD"/>
    <property type="match status" value="1"/>
</dbReference>
<proteinExistence type="predicted"/>
<dbReference type="EMBL" id="BONV01000039">
    <property type="protein sequence ID" value="GIG83356.1"/>
    <property type="molecule type" value="Genomic_DNA"/>
</dbReference>
<dbReference type="InterPro" id="IPR003779">
    <property type="entry name" value="CMD-like"/>
</dbReference>
<dbReference type="InterPro" id="IPR004675">
    <property type="entry name" value="AhpD_core"/>
</dbReference>
<dbReference type="AlphaFoldDB" id="A0A8J3PY99"/>
<dbReference type="PANTHER" id="PTHR34846">
    <property type="entry name" value="4-CARBOXYMUCONOLACTONE DECARBOXYLASE FAMILY PROTEIN (AFU_ORTHOLOGUE AFUA_6G11590)"/>
    <property type="match status" value="1"/>
</dbReference>